<dbReference type="Gramene" id="OIT19473">
    <property type="protein sequence ID" value="OIT19473"/>
    <property type="gene ID" value="A4A49_60259"/>
</dbReference>
<evidence type="ECO:0000313" key="2">
    <source>
        <dbReference type="EMBL" id="OIT19229.1"/>
    </source>
</evidence>
<evidence type="ECO:0000256" key="1">
    <source>
        <dbReference type="SAM" id="MobiDB-lite"/>
    </source>
</evidence>
<feature type="region of interest" description="Disordered" evidence="1">
    <location>
        <begin position="1"/>
        <end position="71"/>
    </location>
</feature>
<name>A0A1J6KJM1_NICAT</name>
<keyword evidence="4" id="KW-1185">Reference proteome</keyword>
<gene>
    <name evidence="3" type="ORF">A4A49_60259</name>
    <name evidence="2" type="ORF">A4A49_65730</name>
</gene>
<dbReference type="EMBL" id="MJEQ01007164">
    <property type="protein sequence ID" value="OIT19473.1"/>
    <property type="molecule type" value="Genomic_DNA"/>
</dbReference>
<accession>A0A1J6KJM1</accession>
<dbReference type="AlphaFoldDB" id="A0A1J6KJM1"/>
<reference evidence="3 4" key="1">
    <citation type="submission" date="2016-11" db="EMBL/GenBank/DDBJ databases">
        <title>The genome of Nicotiana attenuata.</title>
        <authorList>
            <person name="Xu S."/>
            <person name="Brockmoeller T."/>
            <person name="Gaquerel E."/>
            <person name="Navarro A."/>
            <person name="Kuhl H."/>
            <person name="Gase K."/>
            <person name="Ling Z."/>
            <person name="Zhou W."/>
            <person name="Kreitzer C."/>
            <person name="Stanke M."/>
            <person name="Tang H."/>
            <person name="Lyons E."/>
            <person name="Pandey P."/>
            <person name="Pandey S.P."/>
            <person name="Timmermann B."/>
            <person name="Baldwin I.T."/>
        </authorList>
    </citation>
    <scope>NUCLEOTIDE SEQUENCE [LARGE SCALE GENOMIC DNA]</scope>
    <source>
        <strain evidence="4">cv. UT</strain>
        <strain evidence="3">UT</strain>
        <tissue evidence="3">Leaves</tissue>
    </source>
</reference>
<feature type="compositionally biased region" description="Basic and acidic residues" evidence="1">
    <location>
        <begin position="22"/>
        <end position="45"/>
    </location>
</feature>
<evidence type="ECO:0000313" key="4">
    <source>
        <dbReference type="Proteomes" id="UP000187609"/>
    </source>
</evidence>
<protein>
    <submittedName>
        <fullName evidence="3">Uncharacterized protein</fullName>
    </submittedName>
</protein>
<organism evidence="3 4">
    <name type="scientific">Nicotiana attenuata</name>
    <name type="common">Coyote tobacco</name>
    <dbReference type="NCBI Taxonomy" id="49451"/>
    <lineage>
        <taxon>Eukaryota</taxon>
        <taxon>Viridiplantae</taxon>
        <taxon>Streptophyta</taxon>
        <taxon>Embryophyta</taxon>
        <taxon>Tracheophyta</taxon>
        <taxon>Spermatophyta</taxon>
        <taxon>Magnoliopsida</taxon>
        <taxon>eudicotyledons</taxon>
        <taxon>Gunneridae</taxon>
        <taxon>Pentapetalae</taxon>
        <taxon>asterids</taxon>
        <taxon>lamiids</taxon>
        <taxon>Solanales</taxon>
        <taxon>Solanaceae</taxon>
        <taxon>Nicotianoideae</taxon>
        <taxon>Nicotianeae</taxon>
        <taxon>Nicotiana</taxon>
    </lineage>
</organism>
<feature type="compositionally biased region" description="Acidic residues" evidence="1">
    <location>
        <begin position="1"/>
        <end position="11"/>
    </location>
</feature>
<sequence length="145" mass="16102">MYEDKEEEEQSINDKPINTTTSKDDIIQPKEKNGATEIKDTKGMKEQLPTSGKAGEGRGSDTVDPGGTGTDAVQLLTLDDQQNNTIEFKEKLQSKQQTEAAEVTVPLEQVQIKTLKKGEEHALILHHQQQLDKINEQQMENTKGG</sequence>
<dbReference type="Proteomes" id="UP000187609">
    <property type="component" value="Unassembled WGS sequence"/>
</dbReference>
<feature type="non-terminal residue" evidence="3">
    <location>
        <position position="145"/>
    </location>
</feature>
<dbReference type="Gramene" id="OIT19229">
    <property type="protein sequence ID" value="OIT19229"/>
    <property type="gene ID" value="A4A49_65730"/>
</dbReference>
<evidence type="ECO:0000313" key="3">
    <source>
        <dbReference type="EMBL" id="OIT19473.1"/>
    </source>
</evidence>
<comment type="caution">
    <text evidence="3">The sequence shown here is derived from an EMBL/GenBank/DDBJ whole genome shotgun (WGS) entry which is preliminary data.</text>
</comment>
<proteinExistence type="predicted"/>
<dbReference type="EMBL" id="MJEQ01008871">
    <property type="protein sequence ID" value="OIT19229.1"/>
    <property type="molecule type" value="Genomic_DNA"/>
</dbReference>